<dbReference type="Pfam" id="PF08644">
    <property type="entry name" value="SPT16"/>
    <property type="match status" value="1"/>
</dbReference>
<keyword evidence="3 10" id="KW-0235">DNA replication</keyword>
<evidence type="ECO:0000256" key="10">
    <source>
        <dbReference type="RuleBase" id="RU367052"/>
    </source>
</evidence>
<dbReference type="Pfam" id="PF00557">
    <property type="entry name" value="Peptidase_M24"/>
    <property type="match status" value="1"/>
</dbReference>
<proteinExistence type="inferred from homology"/>
<dbReference type="InterPro" id="IPR033825">
    <property type="entry name" value="Spt16_M24"/>
</dbReference>
<protein>
    <recommendedName>
        <fullName evidence="10">FACT complex subunit</fullName>
    </recommendedName>
</protein>
<feature type="domain" description="FACT complex subunit SPT16 middle" evidence="13">
    <location>
        <begin position="539"/>
        <end position="699"/>
    </location>
</feature>
<evidence type="ECO:0000256" key="9">
    <source>
        <dbReference type="ARBA" id="ARBA00023242"/>
    </source>
</evidence>
<evidence type="ECO:0000259" key="13">
    <source>
        <dbReference type="SMART" id="SM01286"/>
    </source>
</evidence>
<dbReference type="Pfam" id="PF14826">
    <property type="entry name" value="FACT-Spt16_Nlob"/>
    <property type="match status" value="1"/>
</dbReference>
<evidence type="ECO:0000256" key="4">
    <source>
        <dbReference type="ARBA" id="ARBA00022763"/>
    </source>
</evidence>
<dbReference type="Gene3D" id="2.30.29.150">
    <property type="match status" value="1"/>
</dbReference>
<dbReference type="PANTHER" id="PTHR13980">
    <property type="entry name" value="CDC68 RELATED"/>
    <property type="match status" value="1"/>
</dbReference>
<evidence type="ECO:0000256" key="6">
    <source>
        <dbReference type="ARBA" id="ARBA00023054"/>
    </source>
</evidence>
<dbReference type="Gene3D" id="2.30.29.30">
    <property type="entry name" value="Pleckstrin-homology domain (PH domain)/Phosphotyrosine-binding domain (PTB)"/>
    <property type="match status" value="1"/>
</dbReference>
<dbReference type="SMART" id="SM01286">
    <property type="entry name" value="SPT16"/>
    <property type="match status" value="1"/>
</dbReference>
<accession>A0A9P0A475</accession>
<dbReference type="GO" id="GO:0006260">
    <property type="term" value="P:DNA replication"/>
    <property type="evidence" value="ECO:0007669"/>
    <property type="project" value="UniProtKB-KW"/>
</dbReference>
<dbReference type="InterPro" id="IPR048969">
    <property type="entry name" value="FACT_SPT16_C"/>
</dbReference>
<feature type="compositionally biased region" description="Basic and acidic residues" evidence="11">
    <location>
        <begin position="994"/>
        <end position="1014"/>
    </location>
</feature>
<feature type="region of interest" description="Disordered" evidence="11">
    <location>
        <begin position="424"/>
        <end position="488"/>
    </location>
</feature>
<keyword evidence="2 10" id="KW-0158">Chromosome</keyword>
<sequence>MANFVIDKEAFFKRVKKLYSSWKGENGDSDETLLKADALISAVAADEVTVYCKSSALQLWLLGYELTDTVTVFTQNTIYFLASRKKIDFLRQIESAKDEAGLPSIKLLTREKNGDDSESFKKLLDAIKGSKNGKTVGLFSKENFQGAFMDSWNAALKKGNFETVDITAAIGMVMSVKDENEVAIIKKASQVSCDLFTKYLKDEIMDIIDADKKVRHDKLASGVESAIADKKYIGSIDPSQLDMCYPAIIQSGGNYSLKFSASSDKNNLHFGVIVCSVGARYKSYCSNIVRTLLVNPTSEIKDNYVFLCDLFEKLLTVLQAGTKLCDVYEAGVSFAKETKPDFVDHLTKNFGFAMGIEFRESSLLIAPKTTTPARKNQIYNLNVGLAGLANKEASDKEGKTYAFFIGDTVLVNENAPATLLTASAKKKQKSVTLEVKDENDEEEDEEEENKENKPKQDAPITGRGKRSAVLDQKLRMDSSNEAKRKEHQKALGIALNEKAKQRLAAQSGGKQEERVRKSNVSYKNRDQFPRNSEIKSLKIFVDSQYETVVLPIHGIPVPFHISTIKNISQSVEGDYTYLRVNFFHLAPPSGRGDSSSIPQPDSIFVKEVTYRSTNIRQPGEAIAPSSNLNTAFRLIKEVQKKFKTREAEEKEKEDLVKQDSLVLSQSKGNPKLKGLFIRPNIVNKRMSGTLEAHVNGFRYTSLRGDKVDILYNNIKHAFFQPCDGEMIILLHFHLKNAIMFGKKKHLDVQFYTEVGEITTDLGKHQHMHDRDDLAAEQSERELRHKLKAAFKSFCEKVESATKQEIEFETPFRELGFLGAPFRSTVLLQPTAGCLINLTEWPPFVVTLEDIELVHFERVQFQLKNFDMVFVFKDYHHKVAMVSAIPMNLLDHVKEWLNSCDIRYTEGVQTLNWAKILKTIIDDPESFFETGGWTFLDPESDDEAEAEDEEEEEDDAYEPTDLDDDDEESDEDSDYSEVSEDDDDDSEEELGSSDESGKDWSDLEREAAEEDKEKMDFEDEYSSSKKGGRHGHHKSSKGSSSSSRHHSSSHKSSHSSSHKSPSKSSSSHRHSSSSSKSKSSSHHSSSSKSPSKSSSHHSSSSSKDRKRSHDDKSHKHGSSPKKSRK</sequence>
<dbReference type="InterPro" id="IPR013719">
    <property type="entry name" value="RTT106/SPT16-like_middle_dom"/>
</dbReference>
<evidence type="ECO:0000256" key="3">
    <source>
        <dbReference type="ARBA" id="ARBA00022705"/>
    </source>
</evidence>
<feature type="region of interest" description="Disordered" evidence="11">
    <location>
        <begin position="500"/>
        <end position="520"/>
    </location>
</feature>
<evidence type="ECO:0000256" key="5">
    <source>
        <dbReference type="ARBA" id="ARBA00023015"/>
    </source>
</evidence>
<keyword evidence="9 10" id="KW-0539">Nucleus</keyword>
<dbReference type="InterPro" id="IPR011993">
    <property type="entry name" value="PH-like_dom_sf"/>
</dbReference>
<dbReference type="KEGG" id="btab:109042285"/>
<dbReference type="GO" id="GO:0032786">
    <property type="term" value="P:positive regulation of DNA-templated transcription, elongation"/>
    <property type="evidence" value="ECO:0007669"/>
    <property type="project" value="UniProtKB-ARBA"/>
</dbReference>
<dbReference type="GO" id="GO:0006281">
    <property type="term" value="P:DNA repair"/>
    <property type="evidence" value="ECO:0007669"/>
    <property type="project" value="UniProtKB-UniRule"/>
</dbReference>
<dbReference type="InterPro" id="IPR029148">
    <property type="entry name" value="FACT-SPT16_Nlobe"/>
</dbReference>
<dbReference type="GO" id="GO:0006368">
    <property type="term" value="P:transcription elongation by RNA polymerase II"/>
    <property type="evidence" value="ECO:0007669"/>
    <property type="project" value="TreeGrafter"/>
</dbReference>
<dbReference type="AlphaFoldDB" id="A0A9P0A475"/>
<evidence type="ECO:0000256" key="1">
    <source>
        <dbReference type="ARBA" id="ARBA00010779"/>
    </source>
</evidence>
<keyword evidence="4 10" id="KW-0227">DNA damage</keyword>
<dbReference type="FunFam" id="3.40.350.10:FF:000005">
    <property type="entry name" value="SPT16 homolog, facilitates chromatin-remodeling subunit"/>
    <property type="match status" value="1"/>
</dbReference>
<dbReference type="GO" id="GO:0031491">
    <property type="term" value="F:nucleosome binding"/>
    <property type="evidence" value="ECO:0007669"/>
    <property type="project" value="TreeGrafter"/>
</dbReference>
<dbReference type="Gene3D" id="3.90.230.10">
    <property type="entry name" value="Creatinase/methionine aminopeptidase superfamily"/>
    <property type="match status" value="1"/>
</dbReference>
<dbReference type="InterPro" id="IPR000994">
    <property type="entry name" value="Pept_M24"/>
</dbReference>
<dbReference type="FunFam" id="3.90.230.10:FF:000005">
    <property type="entry name" value="FACT complex subunit spt16"/>
    <property type="match status" value="1"/>
</dbReference>
<name>A0A9P0A475_BEMTA</name>
<dbReference type="OrthoDB" id="10251642at2759"/>
<keyword evidence="8 10" id="KW-0234">DNA repair</keyword>
<dbReference type="InterPro" id="IPR036005">
    <property type="entry name" value="Creatinase/aminopeptidase-like"/>
</dbReference>
<dbReference type="Proteomes" id="UP001152759">
    <property type="component" value="Chromosome 2"/>
</dbReference>
<dbReference type="Pfam" id="PF08512">
    <property type="entry name" value="Rttp106-like_middle"/>
    <property type="match status" value="1"/>
</dbReference>
<feature type="compositionally biased region" description="Basic and acidic residues" evidence="11">
    <location>
        <begin position="472"/>
        <end position="484"/>
    </location>
</feature>
<gene>
    <name evidence="15" type="ORF">BEMITA_LOCUS3287</name>
</gene>
<dbReference type="FunFam" id="2.30.29.30:FF:000017">
    <property type="entry name" value="FACT complex subunit SPT16"/>
    <property type="match status" value="1"/>
</dbReference>
<evidence type="ECO:0000256" key="8">
    <source>
        <dbReference type="ARBA" id="ARBA00023204"/>
    </source>
</evidence>
<comment type="similarity">
    <text evidence="1 10">Belongs to the peptidase M24 family. SPT16 subfamily.</text>
</comment>
<evidence type="ECO:0000256" key="7">
    <source>
        <dbReference type="ARBA" id="ARBA00023163"/>
    </source>
</evidence>
<feature type="domain" description="Histone chaperone RTT106/FACT complex subunit SPT16-like middle" evidence="14">
    <location>
        <begin position="816"/>
        <end position="906"/>
    </location>
</feature>
<feature type="compositionally biased region" description="Basic residues" evidence="11">
    <location>
        <begin position="1042"/>
        <end position="1070"/>
    </location>
</feature>
<feature type="region of interest" description="Disordered" evidence="11">
    <location>
        <begin position="930"/>
        <end position="1124"/>
    </location>
</feature>
<keyword evidence="5 10" id="KW-0805">Transcription regulation</keyword>
<feature type="domain" description="FACT complex subunit SPT16 N-terminal lobe" evidence="12">
    <location>
        <begin position="6"/>
        <end position="170"/>
    </location>
</feature>
<dbReference type="Gene3D" id="2.30.29.210">
    <property type="entry name" value="FACT complex subunit Spt16p/Cdc68p"/>
    <property type="match status" value="1"/>
</dbReference>
<comment type="subcellular location">
    <subcellularLocation>
        <location evidence="10">Nucleus</location>
    </subcellularLocation>
    <subcellularLocation>
        <location evidence="10">Chromosome</location>
    </subcellularLocation>
</comment>
<feature type="compositionally biased region" description="Acidic residues" evidence="11">
    <location>
        <begin position="937"/>
        <end position="991"/>
    </location>
</feature>
<evidence type="ECO:0000313" key="15">
    <source>
        <dbReference type="EMBL" id="CAH0383891.1"/>
    </source>
</evidence>
<evidence type="ECO:0000313" key="16">
    <source>
        <dbReference type="Proteomes" id="UP001152759"/>
    </source>
</evidence>
<dbReference type="GO" id="GO:0035101">
    <property type="term" value="C:FACT complex"/>
    <property type="evidence" value="ECO:0007669"/>
    <property type="project" value="UniProtKB-UniRule"/>
</dbReference>
<dbReference type="Pfam" id="PF24824">
    <property type="entry name" value="PH_SPT16"/>
    <property type="match status" value="1"/>
</dbReference>
<dbReference type="SMART" id="SM01287">
    <property type="entry name" value="Rtt106"/>
    <property type="match status" value="1"/>
</dbReference>
<keyword evidence="6" id="KW-0175">Coiled coil</keyword>
<keyword evidence="16" id="KW-1185">Reference proteome</keyword>
<dbReference type="CDD" id="cd01091">
    <property type="entry name" value="CDC68-like"/>
    <property type="match status" value="1"/>
</dbReference>
<dbReference type="InterPro" id="IPR040258">
    <property type="entry name" value="Spt16"/>
</dbReference>
<feature type="compositionally biased region" description="Low complexity" evidence="11">
    <location>
        <begin position="1071"/>
        <end position="1100"/>
    </location>
</feature>
<dbReference type="InterPro" id="IPR029149">
    <property type="entry name" value="Creatin/AminoP/Spt16_N"/>
</dbReference>
<evidence type="ECO:0000256" key="2">
    <source>
        <dbReference type="ARBA" id="ARBA00022454"/>
    </source>
</evidence>
<evidence type="ECO:0000256" key="11">
    <source>
        <dbReference type="SAM" id="MobiDB-lite"/>
    </source>
</evidence>
<dbReference type="FunFam" id="2.30.29.210:FF:000001">
    <property type="entry name" value="FACT complex subunit spt16"/>
    <property type="match status" value="1"/>
</dbReference>
<keyword evidence="7 10" id="KW-0804">Transcription</keyword>
<organism evidence="15 16">
    <name type="scientific">Bemisia tabaci</name>
    <name type="common">Sweetpotato whitefly</name>
    <name type="synonym">Aleurodes tabaci</name>
    <dbReference type="NCBI Taxonomy" id="7038"/>
    <lineage>
        <taxon>Eukaryota</taxon>
        <taxon>Metazoa</taxon>
        <taxon>Ecdysozoa</taxon>
        <taxon>Arthropoda</taxon>
        <taxon>Hexapoda</taxon>
        <taxon>Insecta</taxon>
        <taxon>Pterygota</taxon>
        <taxon>Neoptera</taxon>
        <taxon>Paraneoptera</taxon>
        <taxon>Hemiptera</taxon>
        <taxon>Sternorrhyncha</taxon>
        <taxon>Aleyrodoidea</taxon>
        <taxon>Aleyrodidae</taxon>
        <taxon>Aleyrodinae</taxon>
        <taxon>Bemisia</taxon>
    </lineage>
</organism>
<dbReference type="SMART" id="SM01285">
    <property type="entry name" value="FACT-Spt16_Nlob"/>
    <property type="match status" value="1"/>
</dbReference>
<comment type="function">
    <text evidence="10">Component of the FACT complex, a general chromatin factor that acts to reorganize nucleosomes. The FACT complex is involved in multiple processes that require DNA as a template such as mRNA elongation, DNA replication and DNA repair. During transcription elongation the FACT complex acts as a histone chaperone that both destabilizes and restores nucleosomal structure. It facilitates the passage of RNA polymerase II and transcription by promoting the dissociation of one histone H2A-H2B dimer from the nucleosome, then subsequently promotes the reestablishment of the nucleosome following the passage of RNA polymerase II.</text>
</comment>
<dbReference type="PANTHER" id="PTHR13980:SF15">
    <property type="entry name" value="FACT COMPLEX SUBUNIT SPT16"/>
    <property type="match status" value="1"/>
</dbReference>
<evidence type="ECO:0000259" key="14">
    <source>
        <dbReference type="SMART" id="SM01287"/>
    </source>
</evidence>
<dbReference type="FunFam" id="2.30.29.150:FF:000003">
    <property type="entry name" value="FACT complex subunit SPT16"/>
    <property type="match status" value="1"/>
</dbReference>
<reference evidence="15" key="1">
    <citation type="submission" date="2021-12" db="EMBL/GenBank/DDBJ databases">
        <authorList>
            <person name="King R."/>
        </authorList>
    </citation>
    <scope>NUCLEOTIDE SEQUENCE</scope>
</reference>
<dbReference type="InterPro" id="IPR013953">
    <property type="entry name" value="FACT_SPT16_M"/>
</dbReference>
<comment type="subunit">
    <text evidence="10">Component of the FACT complex.</text>
</comment>
<dbReference type="InterPro" id="IPR056595">
    <property type="entry name" value="Fact-SPT16_PH"/>
</dbReference>
<dbReference type="Gene3D" id="3.40.350.10">
    <property type="entry name" value="Creatinase/prolidase N-terminal domain"/>
    <property type="match status" value="1"/>
</dbReference>
<feature type="compositionally biased region" description="Basic residues" evidence="11">
    <location>
        <begin position="1025"/>
        <end position="1035"/>
    </location>
</feature>
<dbReference type="EMBL" id="OU963863">
    <property type="protein sequence ID" value="CAH0383891.1"/>
    <property type="molecule type" value="Genomic_DNA"/>
</dbReference>
<evidence type="ECO:0000259" key="12">
    <source>
        <dbReference type="SMART" id="SM01285"/>
    </source>
</evidence>
<dbReference type="Pfam" id="PF21091">
    <property type="entry name" value="SPT16_C"/>
    <property type="match status" value="1"/>
</dbReference>
<feature type="compositionally biased region" description="Acidic residues" evidence="11">
    <location>
        <begin position="437"/>
        <end position="449"/>
    </location>
</feature>
<feature type="compositionally biased region" description="Basic residues" evidence="11">
    <location>
        <begin position="1113"/>
        <end position="1124"/>
    </location>
</feature>
<dbReference type="SUPFAM" id="SSF55920">
    <property type="entry name" value="Creatinase/aminopeptidase"/>
    <property type="match status" value="1"/>
</dbReference>